<comment type="caution">
    <text evidence="1">The sequence shown here is derived from an EMBL/GenBank/DDBJ whole genome shotgun (WGS) entry which is preliminary data.</text>
</comment>
<protein>
    <submittedName>
        <fullName evidence="1">Uncharacterized protein</fullName>
    </submittedName>
</protein>
<sequence length="676" mass="76119">MSEPHYQHVTAASCGKIAMAHRRATTVTARDVRNSPQDPGTNPLFDLALEKHLESLQHEDREAFEQCTSEEVIAAAEQLSSAHGAQSRTRRYLARFADLVRPLEAYFDLVSNVCASVPGAQLGCIVWGALRFVIQAINGLSDYFERIVGVFEEITRSLPFYQDYALEIYRGSARVQQALADVYHDILVVCSAVRHVFLKKGGAPRSGPSILLNALNPWNKTIEDVTQGLRRRREVLEREVVHADRMLDHTDRVGRQRQADEREWDDRRRGFLALLPHEDCYSKHEDCLGVLSPDNNAGNWLLTREEFLDWAYERPNGVLWVHGKPGVGKTVLTYAFSRDSDTLLIPSFKPQHDEPKKRNPRTLLATLLHQILSQLPAGPWDGLDLDGFDTTQSLEKLCNTLKAASVCLARVRPTFLFVDALDECDTPTRKQLLPLLESLGHSSRVLLTSRKEGDIVNALKNVPHIAITNKDVESDIQQYISRKIKLEISVEVGDSALLEEVSRTLMEGADGISKSLIFKNKERTTTFRNALDSLPRGLQPTFTRILKFIDRLPVPRRARAKRVLRWVVCAEHPLSPRELAEAVAIDDMQGTWDKSRCVTRPTSLIEDCFGLVLCTDHDKVQLTHSSIKEFLVQDPELLDSSLADYHIYPLPLAHASIVERLYQIPPSHAGILDPGV</sequence>
<organism evidence="1 2">
    <name type="scientific">Russula earlei</name>
    <dbReference type="NCBI Taxonomy" id="71964"/>
    <lineage>
        <taxon>Eukaryota</taxon>
        <taxon>Fungi</taxon>
        <taxon>Dikarya</taxon>
        <taxon>Basidiomycota</taxon>
        <taxon>Agaricomycotina</taxon>
        <taxon>Agaricomycetes</taxon>
        <taxon>Russulales</taxon>
        <taxon>Russulaceae</taxon>
        <taxon>Russula</taxon>
    </lineage>
</organism>
<keyword evidence="2" id="KW-1185">Reference proteome</keyword>
<gene>
    <name evidence="1" type="ORF">F5148DRAFT_1289368</name>
</gene>
<evidence type="ECO:0000313" key="1">
    <source>
        <dbReference type="EMBL" id="KAI9452996.1"/>
    </source>
</evidence>
<accession>A0ACC0TXS0</accession>
<proteinExistence type="predicted"/>
<reference evidence="1" key="1">
    <citation type="submission" date="2021-03" db="EMBL/GenBank/DDBJ databases">
        <title>Evolutionary priming and transition to the ectomycorrhizal habit in an iconic lineage of mushroom-forming fungi: is preadaptation a requirement?</title>
        <authorList>
            <consortium name="DOE Joint Genome Institute"/>
            <person name="Looney B.P."/>
            <person name="Miyauchi S."/>
            <person name="Morin E."/>
            <person name="Drula E."/>
            <person name="Courty P.E."/>
            <person name="Chicoki N."/>
            <person name="Fauchery L."/>
            <person name="Kohler A."/>
            <person name="Kuo A."/>
            <person name="LaButti K."/>
            <person name="Pangilinan J."/>
            <person name="Lipzen A."/>
            <person name="Riley R."/>
            <person name="Andreopoulos W."/>
            <person name="He G."/>
            <person name="Johnson J."/>
            <person name="Barry K.W."/>
            <person name="Grigoriev I.V."/>
            <person name="Nagy L."/>
            <person name="Hibbett D."/>
            <person name="Henrissat B."/>
            <person name="Matheny P.B."/>
            <person name="Labbe J."/>
            <person name="Martin A.F."/>
        </authorList>
    </citation>
    <scope>NUCLEOTIDE SEQUENCE</scope>
    <source>
        <strain evidence="1">BPL698</strain>
    </source>
</reference>
<dbReference type="Proteomes" id="UP001207468">
    <property type="component" value="Unassembled WGS sequence"/>
</dbReference>
<name>A0ACC0TXS0_9AGAM</name>
<evidence type="ECO:0000313" key="2">
    <source>
        <dbReference type="Proteomes" id="UP001207468"/>
    </source>
</evidence>
<dbReference type="EMBL" id="JAGFNK010000321">
    <property type="protein sequence ID" value="KAI9452996.1"/>
    <property type="molecule type" value="Genomic_DNA"/>
</dbReference>